<dbReference type="STRING" id="679936.Sulac_1291"/>
<accession>G8TVU4</accession>
<dbReference type="InterPro" id="IPR022485">
    <property type="entry name" value="SHCHC_synthase_MenH"/>
</dbReference>
<dbReference type="HOGENOM" id="CLU_020336_50_4_9"/>
<comment type="pathway">
    <text evidence="3">Quinol/quinone metabolism; menaquinone biosynthesis.</text>
</comment>
<comment type="similarity">
    <text evidence="3">Belongs to the AB hydrolase superfamily. MenH family.</text>
</comment>
<dbReference type="InterPro" id="IPR000639">
    <property type="entry name" value="Epox_hydrolase-like"/>
</dbReference>
<comment type="subunit">
    <text evidence="3">Monomer.</text>
</comment>
<evidence type="ECO:0000256" key="3">
    <source>
        <dbReference type="HAMAP-Rule" id="MF_01660"/>
    </source>
</evidence>
<dbReference type="HAMAP" id="MF_01660">
    <property type="entry name" value="MenH"/>
    <property type="match status" value="1"/>
</dbReference>
<dbReference type="ESTHER" id="9firm-g8tvu4">
    <property type="family name" value="MenH_SHCHC"/>
</dbReference>
<dbReference type="NCBIfam" id="TIGR03695">
    <property type="entry name" value="menH_SHCHC"/>
    <property type="match status" value="1"/>
</dbReference>
<name>G8TVU4_SULAD</name>
<reference evidence="6" key="1">
    <citation type="submission" date="2011-12" db="EMBL/GenBank/DDBJ databases">
        <title>The complete genome of chromosome of Sulfobacillus acidophilus DSM 10332.</title>
        <authorList>
            <person name="Lucas S."/>
            <person name="Han J."/>
            <person name="Lapidus A."/>
            <person name="Bruce D."/>
            <person name="Goodwin L."/>
            <person name="Pitluck S."/>
            <person name="Peters L."/>
            <person name="Kyrpides N."/>
            <person name="Mavromatis K."/>
            <person name="Ivanova N."/>
            <person name="Mikhailova N."/>
            <person name="Chertkov O."/>
            <person name="Saunders E."/>
            <person name="Detter J.C."/>
            <person name="Tapia R."/>
            <person name="Han C."/>
            <person name="Land M."/>
            <person name="Hauser L."/>
            <person name="Markowitz V."/>
            <person name="Cheng J.-F."/>
            <person name="Hugenholtz P."/>
            <person name="Woyke T."/>
            <person name="Wu D."/>
            <person name="Pukall R."/>
            <person name="Gehrich-Schroeter G."/>
            <person name="Schneider S."/>
            <person name="Klenk H.-P."/>
            <person name="Eisen J.A."/>
        </authorList>
    </citation>
    <scope>NUCLEOTIDE SEQUENCE [LARGE SCALE GENOMIC DNA]</scope>
    <source>
        <strain evidence="6">ATCC 700253 / DSM 10332 / NAL</strain>
    </source>
</reference>
<dbReference type="Proteomes" id="UP000005439">
    <property type="component" value="Chromosome"/>
</dbReference>
<protein>
    <recommendedName>
        <fullName evidence="3">Putative 2-succinyl-6-hydroxy-2,4-cyclohexadiene-1-carboxylate synthase</fullName>
        <shortName evidence="3">SHCHC synthase</shortName>
        <ecNumber evidence="3">4.2.99.20</ecNumber>
    </recommendedName>
</protein>
<keyword evidence="1 3" id="KW-0474">Menaquinone biosynthesis</keyword>
<dbReference type="InterPro" id="IPR000073">
    <property type="entry name" value="AB_hydrolase_1"/>
</dbReference>
<dbReference type="KEGG" id="sap:Sulac_1291"/>
<keyword evidence="6" id="KW-1185">Reference proteome</keyword>
<dbReference type="PANTHER" id="PTHR42916">
    <property type="entry name" value="2-SUCCINYL-5-ENOLPYRUVYL-6-HYDROXY-3-CYCLOHEXENE-1-CARBOXYLATE SYNTHASE"/>
    <property type="match status" value="1"/>
</dbReference>
<dbReference type="Gene3D" id="3.40.50.1820">
    <property type="entry name" value="alpha/beta hydrolase"/>
    <property type="match status" value="1"/>
</dbReference>
<comment type="catalytic activity">
    <reaction evidence="3">
        <text>5-enolpyruvoyl-6-hydroxy-2-succinyl-cyclohex-3-ene-1-carboxylate = (1R,6R)-6-hydroxy-2-succinyl-cyclohexa-2,4-diene-1-carboxylate + pyruvate</text>
        <dbReference type="Rhea" id="RHEA:25597"/>
        <dbReference type="ChEBI" id="CHEBI:15361"/>
        <dbReference type="ChEBI" id="CHEBI:58689"/>
        <dbReference type="ChEBI" id="CHEBI:58818"/>
        <dbReference type="EC" id="4.2.99.20"/>
    </reaction>
</comment>
<sequence>MLAIDELLTRYRPRQAGQSQPVWLLLHGFTGSQASWDNLTERMAPWVRVVRVDLPGHGSHQITRRDEALISRTADELETIMQHLGYPHYGVLGYSMGGRVALHLARQYPQAVSRLILESASPGIADPTEREARRQSDAQLAQNIRERGILWFVDYWSSQPLFADQPEDVRHQENRIRRQQSPEGLAWSLKAAGAGSQQSLWPDLPRLAMPIRLVVGERDAKYVGLARQMVQQLPQASLTVIPGAGHTVHLEQPERFWQAIKDFVVITGTTPDPHS</sequence>
<dbReference type="AlphaFoldDB" id="G8TVU4"/>
<dbReference type="SUPFAM" id="SSF53474">
    <property type="entry name" value="alpha/beta-Hydrolases"/>
    <property type="match status" value="1"/>
</dbReference>
<dbReference type="PANTHER" id="PTHR42916:SF1">
    <property type="entry name" value="PROTEIN PHYLLO, CHLOROPLASTIC"/>
    <property type="match status" value="1"/>
</dbReference>
<dbReference type="UniPathway" id="UPA00079"/>
<dbReference type="GO" id="GO:0009234">
    <property type="term" value="P:menaquinone biosynthetic process"/>
    <property type="evidence" value="ECO:0007669"/>
    <property type="project" value="UniProtKB-UniRule"/>
</dbReference>
<organism evidence="5 6">
    <name type="scientific">Sulfobacillus acidophilus (strain ATCC 700253 / DSM 10332 / NAL)</name>
    <dbReference type="NCBI Taxonomy" id="679936"/>
    <lineage>
        <taxon>Bacteria</taxon>
        <taxon>Bacillati</taxon>
        <taxon>Bacillota</taxon>
        <taxon>Clostridia</taxon>
        <taxon>Eubacteriales</taxon>
        <taxon>Clostridiales Family XVII. Incertae Sedis</taxon>
        <taxon>Sulfobacillus</taxon>
    </lineage>
</organism>
<dbReference type="ESTHER" id="sulat-f8ic83">
    <property type="family name" value="MenH_SHCHC"/>
</dbReference>
<dbReference type="Pfam" id="PF12697">
    <property type="entry name" value="Abhydrolase_6"/>
    <property type="match status" value="1"/>
</dbReference>
<dbReference type="EMBL" id="CP003179">
    <property type="protein sequence ID" value="AEW04788.1"/>
    <property type="molecule type" value="Genomic_DNA"/>
</dbReference>
<proteinExistence type="inferred from homology"/>
<evidence type="ECO:0000256" key="2">
    <source>
        <dbReference type="ARBA" id="ARBA00023239"/>
    </source>
</evidence>
<dbReference type="PATRIC" id="fig|679936.5.peg.1354"/>
<dbReference type="PRINTS" id="PR00412">
    <property type="entry name" value="EPOXHYDRLASE"/>
</dbReference>
<keyword evidence="2 3" id="KW-0456">Lyase</keyword>
<evidence type="ECO:0000313" key="5">
    <source>
        <dbReference type="EMBL" id="AEW04788.1"/>
    </source>
</evidence>
<dbReference type="EC" id="4.2.99.20" evidence="3"/>
<evidence type="ECO:0000259" key="4">
    <source>
        <dbReference type="Pfam" id="PF12697"/>
    </source>
</evidence>
<comment type="pathway">
    <text evidence="3">Quinol/quinone metabolism; 1,4-dihydroxy-2-naphthoate biosynthesis; 1,4-dihydroxy-2-naphthoate from chorismate: step 3/7.</text>
</comment>
<dbReference type="PRINTS" id="PR00111">
    <property type="entry name" value="ABHYDROLASE"/>
</dbReference>
<evidence type="ECO:0000256" key="1">
    <source>
        <dbReference type="ARBA" id="ARBA00022428"/>
    </source>
</evidence>
<comment type="function">
    <text evidence="3">Catalyzes a proton abstraction reaction that results in 2,5-elimination of pyruvate from 2-succinyl-5-enolpyruvyl-6-hydroxy-3-cyclohexene-1-carboxylate (SEPHCHC) and the formation of 2-succinyl-6-hydroxy-2,4-cyclohexadiene-1-carboxylate (SHCHC).</text>
</comment>
<gene>
    <name evidence="3" type="primary">menH</name>
    <name evidence="5" type="ordered locus">Sulac_1291</name>
</gene>
<dbReference type="UniPathway" id="UPA01057">
    <property type="reaction ID" value="UER00900"/>
</dbReference>
<reference evidence="5 6" key="2">
    <citation type="journal article" date="2012" name="Stand. Genomic Sci.">
        <title>Complete genome sequence of the moderately thermophilic mineral-sulfide-oxidizing firmicute Sulfobacillus acidophilus type strain (NAL(T)).</title>
        <authorList>
            <person name="Anderson I."/>
            <person name="Chertkov O."/>
            <person name="Chen A."/>
            <person name="Saunders E."/>
            <person name="Lapidus A."/>
            <person name="Nolan M."/>
            <person name="Lucas S."/>
            <person name="Hammon N."/>
            <person name="Deshpande S."/>
            <person name="Cheng J.F."/>
            <person name="Han C."/>
            <person name="Tapia R."/>
            <person name="Goodwin L.A."/>
            <person name="Pitluck S."/>
            <person name="Liolios K."/>
            <person name="Pagani I."/>
            <person name="Ivanova N."/>
            <person name="Mikhailova N."/>
            <person name="Pati A."/>
            <person name="Palaniappan K."/>
            <person name="Land M."/>
            <person name="Pan C."/>
            <person name="Rohde M."/>
            <person name="Pukall R."/>
            <person name="Goker M."/>
            <person name="Detter J.C."/>
            <person name="Woyke T."/>
            <person name="Bristow J."/>
            <person name="Eisen J.A."/>
            <person name="Markowitz V."/>
            <person name="Hugenholtz P."/>
            <person name="Kyrpides N.C."/>
            <person name="Klenk H.P."/>
            <person name="Mavromatis K."/>
        </authorList>
    </citation>
    <scope>NUCLEOTIDE SEQUENCE [LARGE SCALE GENOMIC DNA]</scope>
    <source>
        <strain evidence="6">ATCC 700253 / DSM 10332 / NAL</strain>
    </source>
</reference>
<feature type="domain" description="AB hydrolase-1" evidence="4">
    <location>
        <begin position="24"/>
        <end position="258"/>
    </location>
</feature>
<dbReference type="GO" id="GO:0070205">
    <property type="term" value="F:2-succinyl-6-hydroxy-2,4-cyclohexadiene-1-carboxylate synthase activity"/>
    <property type="evidence" value="ECO:0007669"/>
    <property type="project" value="UniProtKB-UniRule"/>
</dbReference>
<dbReference type="InterPro" id="IPR029058">
    <property type="entry name" value="AB_hydrolase_fold"/>
</dbReference>
<evidence type="ECO:0000313" key="6">
    <source>
        <dbReference type="Proteomes" id="UP000005439"/>
    </source>
</evidence>